<gene>
    <name evidence="3" type="primary">si:ch73-138n13.1</name>
</gene>
<dbReference type="AlphaFoldDB" id="A0A8C4TG66"/>
<feature type="domain" description="Tankyrase 1-binding protein C-terminal" evidence="2">
    <location>
        <begin position="212"/>
        <end position="383"/>
    </location>
</feature>
<proteinExistence type="predicted"/>
<keyword evidence="4" id="KW-1185">Reference proteome</keyword>
<feature type="compositionally biased region" description="Low complexity" evidence="1">
    <location>
        <begin position="333"/>
        <end position="342"/>
    </location>
</feature>
<evidence type="ECO:0000313" key="3">
    <source>
        <dbReference type="Ensembl" id="ENSECRP00000030094.1"/>
    </source>
</evidence>
<dbReference type="SMART" id="SM01319">
    <property type="entry name" value="Tankyrase_bdg_C"/>
    <property type="match status" value="1"/>
</dbReference>
<name>A0A8C4TG66_ERPCA</name>
<dbReference type="Proteomes" id="UP000694620">
    <property type="component" value="Chromosome 18"/>
</dbReference>
<feature type="compositionally biased region" description="Low complexity" evidence="1">
    <location>
        <begin position="138"/>
        <end position="153"/>
    </location>
</feature>
<dbReference type="Pfam" id="PF15327">
    <property type="entry name" value="Tankyrase_bdg_C"/>
    <property type="match status" value="1"/>
</dbReference>
<feature type="compositionally biased region" description="Polar residues" evidence="1">
    <location>
        <begin position="154"/>
        <end position="171"/>
    </location>
</feature>
<sequence>MDYLGDKLAVAHTHVAHWMGTVRRSFQEALSLVTTASHERAGNAVVEAGTGASSSFKRASSLRSFASRSRDSFRRFSVRSQQRLSLKKRQAASDPRDPEQLRQCISKQGPEHKDTDTLVQETESQYGTWDTGLHSEESLTPVSPTTSSSASTSQQKQVLHNTPSSASSQTDWILDPGKETNIPAPHSPSLDHDLVDGPDPALVLSPGMQADVTELSFPERVVSLLDSSAQKNRAQLSKKRSRRTLPSRSVRRSGVPAGADRLSILPEQGSDNWMFKDSTEEKVTTEKLTDSEDEEQPRQVERSPHSHSQRVPVFPVMDPSSLKVPLRKRPDSDGSSDSPASSHLARSPKSHFSHGARVLPPAGGDVGSAEQSPQWLKELKSKSRLSQYESNS</sequence>
<evidence type="ECO:0000256" key="1">
    <source>
        <dbReference type="SAM" id="MobiDB-lite"/>
    </source>
</evidence>
<dbReference type="PANTHER" id="PTHR22042">
    <property type="entry name" value="TANKYRASE 1 BINDING PROTEIN"/>
    <property type="match status" value="1"/>
</dbReference>
<reference evidence="3" key="2">
    <citation type="submission" date="2025-08" db="UniProtKB">
        <authorList>
            <consortium name="Ensembl"/>
        </authorList>
    </citation>
    <scope>IDENTIFICATION</scope>
</reference>
<dbReference type="InterPro" id="IPR032764">
    <property type="entry name" value="Tankyrase-bd_C"/>
</dbReference>
<organism evidence="3 4">
    <name type="scientific">Erpetoichthys calabaricus</name>
    <name type="common">Rope fish</name>
    <name type="synonym">Calamoichthys calabaricus</name>
    <dbReference type="NCBI Taxonomy" id="27687"/>
    <lineage>
        <taxon>Eukaryota</taxon>
        <taxon>Metazoa</taxon>
        <taxon>Chordata</taxon>
        <taxon>Craniata</taxon>
        <taxon>Vertebrata</taxon>
        <taxon>Euteleostomi</taxon>
        <taxon>Actinopterygii</taxon>
        <taxon>Polypteriformes</taxon>
        <taxon>Polypteridae</taxon>
        <taxon>Erpetoichthys</taxon>
    </lineage>
</organism>
<reference evidence="3" key="3">
    <citation type="submission" date="2025-09" db="UniProtKB">
        <authorList>
            <consortium name="Ensembl"/>
        </authorList>
    </citation>
    <scope>IDENTIFICATION</scope>
</reference>
<protein>
    <recommendedName>
        <fullName evidence="2">Tankyrase 1-binding protein C-terminal domain-containing protein</fullName>
    </recommendedName>
</protein>
<feature type="region of interest" description="Disordered" evidence="1">
    <location>
        <begin position="84"/>
        <end position="200"/>
    </location>
</feature>
<feature type="region of interest" description="Disordered" evidence="1">
    <location>
        <begin position="228"/>
        <end position="392"/>
    </location>
</feature>
<dbReference type="PANTHER" id="PTHR22042:SF3">
    <property type="entry name" value="RIKEN CDNA 2900026A02 GENE"/>
    <property type="match status" value="1"/>
</dbReference>
<feature type="compositionally biased region" description="Basic residues" evidence="1">
    <location>
        <begin position="236"/>
        <end position="251"/>
    </location>
</feature>
<evidence type="ECO:0000313" key="4">
    <source>
        <dbReference type="Proteomes" id="UP000694620"/>
    </source>
</evidence>
<feature type="compositionally biased region" description="Polar residues" evidence="1">
    <location>
        <begin position="117"/>
        <end position="128"/>
    </location>
</feature>
<dbReference type="Ensembl" id="ENSECRT00000030735.1">
    <property type="protein sequence ID" value="ENSECRP00000030094.1"/>
    <property type="gene ID" value="ENSECRG00000020417.1"/>
</dbReference>
<dbReference type="GeneTree" id="ENSGT00940000154184"/>
<feature type="compositionally biased region" description="Basic and acidic residues" evidence="1">
    <location>
        <begin position="277"/>
        <end position="304"/>
    </location>
</feature>
<dbReference type="InterPro" id="IPR040006">
    <property type="entry name" value="TNKS1BP1-like"/>
</dbReference>
<reference evidence="3" key="1">
    <citation type="submission" date="2021-06" db="EMBL/GenBank/DDBJ databases">
        <authorList>
            <consortium name="Wellcome Sanger Institute Data Sharing"/>
        </authorList>
    </citation>
    <scope>NUCLEOTIDE SEQUENCE [LARGE SCALE GENOMIC DNA]</scope>
</reference>
<accession>A0A8C4TG66</accession>
<evidence type="ECO:0000259" key="2">
    <source>
        <dbReference type="SMART" id="SM01319"/>
    </source>
</evidence>